<comment type="caution">
    <text evidence="7">The sequence shown here is derived from an EMBL/GenBank/DDBJ whole genome shotgun (WGS) entry which is preliminary data.</text>
</comment>
<keyword evidence="8" id="KW-1185">Reference proteome</keyword>
<dbReference type="Pfam" id="PF00389">
    <property type="entry name" value="2-Hacid_dh"/>
    <property type="match status" value="1"/>
</dbReference>
<dbReference type="OrthoDB" id="9805416at2"/>
<evidence type="ECO:0000259" key="5">
    <source>
        <dbReference type="Pfam" id="PF00389"/>
    </source>
</evidence>
<dbReference type="Gene3D" id="3.40.50.720">
    <property type="entry name" value="NAD(P)-binding Rossmann-like Domain"/>
    <property type="match status" value="2"/>
</dbReference>
<dbReference type="PROSITE" id="PS00670">
    <property type="entry name" value="D_2_HYDROXYACID_DH_2"/>
    <property type="match status" value="1"/>
</dbReference>
<dbReference type="InterPro" id="IPR036291">
    <property type="entry name" value="NAD(P)-bd_dom_sf"/>
</dbReference>
<feature type="domain" description="D-isomer specific 2-hydroxyacid dehydrogenase NAD-binding" evidence="6">
    <location>
        <begin position="110"/>
        <end position="297"/>
    </location>
</feature>
<evidence type="ECO:0000256" key="4">
    <source>
        <dbReference type="RuleBase" id="RU003719"/>
    </source>
</evidence>
<dbReference type="PANTHER" id="PTHR43026">
    <property type="entry name" value="2-HYDROXYACID DEHYDROGENASE HOMOLOG 1-RELATED"/>
    <property type="match status" value="1"/>
</dbReference>
<keyword evidence="2 4" id="KW-0560">Oxidoreductase</keyword>
<dbReference type="SUPFAM" id="SSF51735">
    <property type="entry name" value="NAD(P)-binding Rossmann-fold domains"/>
    <property type="match status" value="1"/>
</dbReference>
<sequence>MKIAVFSTKAYDRRFLDEENEKHNHEIDYFEAHMRVASAPLAKGYDAVCVFVNDTLDESTLEILKQGGTSVIALRCAGFNNVDLQAAQRLGMLVVRVPAYSPYAVAEHTVALMLAMNRKIHRAHNRVHDGNFALDGLLGFDLHGKTVGVVGTGKIGEVFIRIMKGFGCHVHAYDIAVNPACEAVGAKYVDLPTLFETSDIISLHCPLNPDTHHMIDEVAIERMKKGVMIINTSRGGLIDAAELIAGLKTGKIGNVGLDVYEEEADLFFEDLSGKVIQDDVFARLLSFPNVIITGHQAFFTSNALQNISDTTLTNISLVEAGKPCPNLVVPEALKA</sequence>
<evidence type="ECO:0000256" key="1">
    <source>
        <dbReference type="ARBA" id="ARBA00005854"/>
    </source>
</evidence>
<dbReference type="Proteomes" id="UP000245539">
    <property type="component" value="Unassembled WGS sequence"/>
</dbReference>
<dbReference type="InterPro" id="IPR029752">
    <property type="entry name" value="D-isomer_DH_CS1"/>
</dbReference>
<dbReference type="AlphaFoldDB" id="A0A317C276"/>
<gene>
    <name evidence="7" type="ORF">DKW60_19590</name>
</gene>
<dbReference type="Pfam" id="PF02826">
    <property type="entry name" value="2-Hacid_dh_C"/>
    <property type="match status" value="1"/>
</dbReference>
<reference evidence="7 8" key="1">
    <citation type="submission" date="2018-05" db="EMBL/GenBank/DDBJ databases">
        <title>Leucothrix arctica sp. nov., isolated from Arctic seawater.</title>
        <authorList>
            <person name="Choi A."/>
            <person name="Baek K."/>
        </authorList>
    </citation>
    <scope>NUCLEOTIDE SEQUENCE [LARGE SCALE GENOMIC DNA]</scope>
    <source>
        <strain evidence="7 8">JCM 18388</strain>
    </source>
</reference>
<evidence type="ECO:0000313" key="8">
    <source>
        <dbReference type="Proteomes" id="UP000245539"/>
    </source>
</evidence>
<organism evidence="7 8">
    <name type="scientific">Leucothrix pacifica</name>
    <dbReference type="NCBI Taxonomy" id="1247513"/>
    <lineage>
        <taxon>Bacteria</taxon>
        <taxon>Pseudomonadati</taxon>
        <taxon>Pseudomonadota</taxon>
        <taxon>Gammaproteobacteria</taxon>
        <taxon>Thiotrichales</taxon>
        <taxon>Thiotrichaceae</taxon>
        <taxon>Leucothrix</taxon>
    </lineage>
</organism>
<dbReference type="GO" id="GO:0051287">
    <property type="term" value="F:NAD binding"/>
    <property type="evidence" value="ECO:0007669"/>
    <property type="project" value="InterPro"/>
</dbReference>
<dbReference type="CDD" id="cd12183">
    <property type="entry name" value="LDH_like_2"/>
    <property type="match status" value="1"/>
</dbReference>
<proteinExistence type="inferred from homology"/>
<dbReference type="EMBL" id="QGKM01000077">
    <property type="protein sequence ID" value="PWQ92724.1"/>
    <property type="molecule type" value="Genomic_DNA"/>
</dbReference>
<dbReference type="GO" id="GO:0008720">
    <property type="term" value="F:D-lactate dehydrogenase (NAD+) activity"/>
    <property type="evidence" value="ECO:0007669"/>
    <property type="project" value="TreeGrafter"/>
</dbReference>
<feature type="domain" description="D-isomer specific 2-hydroxyacid dehydrogenase catalytic" evidence="5">
    <location>
        <begin position="3"/>
        <end position="328"/>
    </location>
</feature>
<protein>
    <submittedName>
        <fullName evidence="7">Hydroxyacid dehydrogenase</fullName>
    </submittedName>
</protein>
<dbReference type="InterPro" id="IPR006139">
    <property type="entry name" value="D-isomer_2_OHA_DH_cat_dom"/>
</dbReference>
<dbReference type="RefSeq" id="WP_109839366.1">
    <property type="nucleotide sequence ID" value="NZ_QGKM01000077.1"/>
</dbReference>
<dbReference type="PROSITE" id="PS00065">
    <property type="entry name" value="D_2_HYDROXYACID_DH_1"/>
    <property type="match status" value="1"/>
</dbReference>
<accession>A0A317C276</accession>
<dbReference type="PROSITE" id="PS00671">
    <property type="entry name" value="D_2_HYDROXYACID_DH_3"/>
    <property type="match status" value="1"/>
</dbReference>
<dbReference type="SUPFAM" id="SSF52283">
    <property type="entry name" value="Formate/glycerate dehydrogenase catalytic domain-like"/>
    <property type="match status" value="1"/>
</dbReference>
<comment type="similarity">
    <text evidence="1 4">Belongs to the D-isomer specific 2-hydroxyacid dehydrogenase family.</text>
</comment>
<keyword evidence="3" id="KW-0520">NAD</keyword>
<name>A0A317C276_9GAMM</name>
<dbReference type="PANTHER" id="PTHR43026:SF1">
    <property type="entry name" value="2-HYDROXYACID DEHYDROGENASE HOMOLOG 1-RELATED"/>
    <property type="match status" value="1"/>
</dbReference>
<dbReference type="InterPro" id="IPR029753">
    <property type="entry name" value="D-isomer_DH_CS"/>
</dbReference>
<dbReference type="InterPro" id="IPR058205">
    <property type="entry name" value="D-LDH-like"/>
</dbReference>
<evidence type="ECO:0000256" key="2">
    <source>
        <dbReference type="ARBA" id="ARBA00023002"/>
    </source>
</evidence>
<evidence type="ECO:0000256" key="3">
    <source>
        <dbReference type="ARBA" id="ARBA00023027"/>
    </source>
</evidence>
<evidence type="ECO:0000313" key="7">
    <source>
        <dbReference type="EMBL" id="PWQ92724.1"/>
    </source>
</evidence>
<evidence type="ECO:0000259" key="6">
    <source>
        <dbReference type="Pfam" id="PF02826"/>
    </source>
</evidence>
<dbReference type="InterPro" id="IPR006140">
    <property type="entry name" value="D-isomer_DH_NAD-bd"/>
</dbReference>